<sequence length="182" mass="19744">MDGMKSAGSSIESEVQVKAGLSPSRFVKVFMQGEVVGRKINLATHQNYASLSFTLKRLGNNYSMPSRELNVLVNSEDDGSLDDNSFILFYDNMDGDRFFLGEVPWEIFTISVKKIYIVPVPQEEENVGENDYEEEENGGDDNAATSASPLDGDDISANDDEVADDGDAMALATGPAPGVSEE</sequence>
<feature type="region of interest" description="Disordered" evidence="11">
    <location>
        <begin position="125"/>
        <end position="182"/>
    </location>
</feature>
<dbReference type="Gene3D" id="3.10.20.90">
    <property type="entry name" value="Phosphatidylinositol 3-kinase Catalytic Subunit, Chain A, domain 1"/>
    <property type="match status" value="1"/>
</dbReference>
<keyword evidence="14" id="KW-1185">Reference proteome</keyword>
<evidence type="ECO:0000256" key="2">
    <source>
        <dbReference type="ARBA" id="ARBA00004123"/>
    </source>
</evidence>
<feature type="compositionally biased region" description="Acidic residues" evidence="11">
    <location>
        <begin position="125"/>
        <end position="139"/>
    </location>
</feature>
<dbReference type="PROSITE" id="PS51745">
    <property type="entry name" value="PB1"/>
    <property type="match status" value="1"/>
</dbReference>
<dbReference type="GO" id="GO:0009734">
    <property type="term" value="P:auxin-activated signaling pathway"/>
    <property type="evidence" value="ECO:0007669"/>
    <property type="project" value="UniProtKB-UniRule"/>
</dbReference>
<keyword evidence="7 10" id="KW-0804">Transcription</keyword>
<dbReference type="SUPFAM" id="SSF54277">
    <property type="entry name" value="CAD &amp; PB1 domains"/>
    <property type="match status" value="1"/>
</dbReference>
<comment type="subcellular location">
    <subcellularLocation>
        <location evidence="2 10">Nucleus</location>
    </subcellularLocation>
</comment>
<dbReference type="Proteomes" id="UP001341281">
    <property type="component" value="Chromosome 01"/>
</dbReference>
<dbReference type="PANTHER" id="PTHR31734:SF41">
    <property type="entry name" value="AUXIN-RESPONSIVE PROTEIN IAA28-RELATED"/>
    <property type="match status" value="1"/>
</dbReference>
<evidence type="ECO:0000256" key="8">
    <source>
        <dbReference type="ARBA" id="ARBA00023242"/>
    </source>
</evidence>
<keyword evidence="6 10" id="KW-0805">Transcription regulation</keyword>
<dbReference type="Pfam" id="PF02309">
    <property type="entry name" value="AUX_IAA"/>
    <property type="match status" value="1"/>
</dbReference>
<evidence type="ECO:0000256" key="7">
    <source>
        <dbReference type="ARBA" id="ARBA00023163"/>
    </source>
</evidence>
<evidence type="ECO:0000256" key="9">
    <source>
        <dbReference type="ARBA" id="ARBA00023294"/>
    </source>
</evidence>
<dbReference type="GO" id="GO:0006355">
    <property type="term" value="P:regulation of DNA-templated transcription"/>
    <property type="evidence" value="ECO:0007669"/>
    <property type="project" value="InterPro"/>
</dbReference>
<evidence type="ECO:0000259" key="12">
    <source>
        <dbReference type="PROSITE" id="PS51745"/>
    </source>
</evidence>
<feature type="compositionally biased region" description="Acidic residues" evidence="11">
    <location>
        <begin position="151"/>
        <end position="167"/>
    </location>
</feature>
<evidence type="ECO:0000256" key="1">
    <source>
        <dbReference type="ARBA" id="ARBA00002159"/>
    </source>
</evidence>
<evidence type="ECO:0000256" key="10">
    <source>
        <dbReference type="RuleBase" id="RU004549"/>
    </source>
</evidence>
<dbReference type="InterPro" id="IPR003311">
    <property type="entry name" value="AUX_IAA"/>
</dbReference>
<dbReference type="InterPro" id="IPR033389">
    <property type="entry name" value="AUX/IAA_dom"/>
</dbReference>
<keyword evidence="9 10" id="KW-0927">Auxin signaling pathway</keyword>
<organism evidence="13 14">
    <name type="scientific">Paspalum notatum var. saurae</name>
    <dbReference type="NCBI Taxonomy" id="547442"/>
    <lineage>
        <taxon>Eukaryota</taxon>
        <taxon>Viridiplantae</taxon>
        <taxon>Streptophyta</taxon>
        <taxon>Embryophyta</taxon>
        <taxon>Tracheophyta</taxon>
        <taxon>Spermatophyta</taxon>
        <taxon>Magnoliopsida</taxon>
        <taxon>Liliopsida</taxon>
        <taxon>Poales</taxon>
        <taxon>Poaceae</taxon>
        <taxon>PACMAD clade</taxon>
        <taxon>Panicoideae</taxon>
        <taxon>Andropogonodae</taxon>
        <taxon>Paspaleae</taxon>
        <taxon>Paspalinae</taxon>
        <taxon>Paspalum</taxon>
    </lineage>
</organism>
<feature type="domain" description="PB1" evidence="12">
    <location>
        <begin position="24"/>
        <end position="120"/>
    </location>
</feature>
<dbReference type="InterPro" id="IPR053793">
    <property type="entry name" value="PB1-like"/>
</dbReference>
<evidence type="ECO:0000256" key="3">
    <source>
        <dbReference type="ARBA" id="ARBA00006728"/>
    </source>
</evidence>
<name>A0AAQ3SKH4_PASNO</name>
<accession>A0AAQ3SKH4</accession>
<evidence type="ECO:0000313" key="14">
    <source>
        <dbReference type="Proteomes" id="UP001341281"/>
    </source>
</evidence>
<comment type="subunit">
    <text evidence="4 10">Homodimers and heterodimers.</text>
</comment>
<gene>
    <name evidence="13" type="ORF">U9M48_004071</name>
</gene>
<evidence type="ECO:0000256" key="11">
    <source>
        <dbReference type="SAM" id="MobiDB-lite"/>
    </source>
</evidence>
<keyword evidence="8 10" id="KW-0539">Nucleus</keyword>
<evidence type="ECO:0000313" key="13">
    <source>
        <dbReference type="EMBL" id="WVZ53085.1"/>
    </source>
</evidence>
<dbReference type="PANTHER" id="PTHR31734">
    <property type="entry name" value="AUXIN-RESPONSIVE PROTEIN IAA17"/>
    <property type="match status" value="1"/>
</dbReference>
<comment type="similarity">
    <text evidence="3 10">Belongs to the Aux/IAA family.</text>
</comment>
<dbReference type="EMBL" id="CP144745">
    <property type="protein sequence ID" value="WVZ53085.1"/>
    <property type="molecule type" value="Genomic_DNA"/>
</dbReference>
<evidence type="ECO:0000256" key="5">
    <source>
        <dbReference type="ARBA" id="ARBA00022491"/>
    </source>
</evidence>
<evidence type="ECO:0000256" key="6">
    <source>
        <dbReference type="ARBA" id="ARBA00023015"/>
    </source>
</evidence>
<keyword evidence="5 10" id="KW-0678">Repressor</keyword>
<comment type="function">
    <text evidence="1 10">Aux/IAA proteins are short-lived transcriptional factors that function as repressors of early auxin response genes at low auxin concentrations.</text>
</comment>
<dbReference type="AlphaFoldDB" id="A0AAQ3SKH4"/>
<proteinExistence type="inferred from homology"/>
<reference evidence="13 14" key="1">
    <citation type="submission" date="2024-02" db="EMBL/GenBank/DDBJ databases">
        <title>High-quality chromosome-scale genome assembly of Pensacola bahiagrass (Paspalum notatum Flugge var. saurae).</title>
        <authorList>
            <person name="Vega J.M."/>
            <person name="Podio M."/>
            <person name="Orjuela J."/>
            <person name="Siena L.A."/>
            <person name="Pessino S.C."/>
            <person name="Combes M.C."/>
            <person name="Mariac C."/>
            <person name="Albertini E."/>
            <person name="Pupilli F."/>
            <person name="Ortiz J.P.A."/>
            <person name="Leblanc O."/>
        </authorList>
    </citation>
    <scope>NUCLEOTIDE SEQUENCE [LARGE SCALE GENOMIC DNA]</scope>
    <source>
        <strain evidence="13">R1</strain>
        <tissue evidence="13">Leaf</tissue>
    </source>
</reference>
<evidence type="ECO:0000256" key="4">
    <source>
        <dbReference type="ARBA" id="ARBA00011726"/>
    </source>
</evidence>
<dbReference type="GO" id="GO:0005634">
    <property type="term" value="C:nucleus"/>
    <property type="evidence" value="ECO:0007669"/>
    <property type="project" value="UniProtKB-SubCell"/>
</dbReference>
<protein>
    <recommendedName>
        <fullName evidence="10">Auxin-responsive protein</fullName>
    </recommendedName>
</protein>